<evidence type="ECO:0000313" key="1">
    <source>
        <dbReference type="EMBL" id="MPN10126.1"/>
    </source>
</evidence>
<dbReference type="EMBL" id="VSSQ01056267">
    <property type="protein sequence ID" value="MPN10126.1"/>
    <property type="molecule type" value="Genomic_DNA"/>
</dbReference>
<reference evidence="1" key="1">
    <citation type="submission" date="2019-08" db="EMBL/GenBank/DDBJ databases">
        <authorList>
            <person name="Kucharzyk K."/>
            <person name="Murdoch R.W."/>
            <person name="Higgins S."/>
            <person name="Loffler F."/>
        </authorList>
    </citation>
    <scope>NUCLEOTIDE SEQUENCE</scope>
</reference>
<proteinExistence type="predicted"/>
<gene>
    <name evidence="1" type="ORF">SDC9_157419</name>
</gene>
<sequence length="66" mass="7467">MQHALPVVGVHQLYEMVIELLLEFLFGISGQRINAIGNIIQRHVVVQPALEYDRGQAVVKQVQFVI</sequence>
<organism evidence="1">
    <name type="scientific">bioreactor metagenome</name>
    <dbReference type="NCBI Taxonomy" id="1076179"/>
    <lineage>
        <taxon>unclassified sequences</taxon>
        <taxon>metagenomes</taxon>
        <taxon>ecological metagenomes</taxon>
    </lineage>
</organism>
<accession>A0A645F932</accession>
<protein>
    <submittedName>
        <fullName evidence="1">Uncharacterized protein</fullName>
    </submittedName>
</protein>
<name>A0A645F932_9ZZZZ</name>
<dbReference type="AlphaFoldDB" id="A0A645F932"/>
<comment type="caution">
    <text evidence="1">The sequence shown here is derived from an EMBL/GenBank/DDBJ whole genome shotgun (WGS) entry which is preliminary data.</text>
</comment>